<dbReference type="Gene3D" id="3.50.50.60">
    <property type="entry name" value="FAD/NAD(P)-binding domain"/>
    <property type="match status" value="1"/>
</dbReference>
<protein>
    <submittedName>
        <fullName evidence="2">FAD binding domain-containing protein</fullName>
    </submittedName>
</protein>
<dbReference type="GO" id="GO:0071949">
    <property type="term" value="F:FAD binding"/>
    <property type="evidence" value="ECO:0007669"/>
    <property type="project" value="InterPro"/>
</dbReference>
<reference evidence="2 3" key="1">
    <citation type="submission" date="2019-03" db="EMBL/GenBank/DDBJ databases">
        <title>Genomic Encyclopedia of Type Strains, Phase III (KMG-III): the genomes of soil and plant-associated and newly described type strains.</title>
        <authorList>
            <person name="Whitman W."/>
        </authorList>
    </citation>
    <scope>NUCLEOTIDE SEQUENCE [LARGE SCALE GENOMIC DNA]</scope>
    <source>
        <strain evidence="2 3">VKM Ac-2527</strain>
    </source>
</reference>
<keyword evidence="3" id="KW-1185">Reference proteome</keyword>
<evidence type="ECO:0000259" key="1">
    <source>
        <dbReference type="Pfam" id="PF01494"/>
    </source>
</evidence>
<accession>A0A4R6J2U3</accession>
<name>A0A4R6J2U3_9ACTN</name>
<proteinExistence type="predicted"/>
<dbReference type="PANTHER" id="PTHR46865:SF2">
    <property type="entry name" value="MONOOXYGENASE"/>
    <property type="match status" value="1"/>
</dbReference>
<sequence length="292" mass="32018">MTKVLISGAGIAGPAVAYWLRRYGLEPTVVEVAPGPRPGGQTIDIRGVARDVVDRMGLMPAIRDVQMHEKGLEYVRANRRRAVAMPAELLDGAGPVAEIEILRGDLSSILLDATTDVEYLYGDSITGLMQDDHGVRVTFREADERRFDLVIGADGVHSRTRSIAFGPESQYVHHLGGYASYFTIEAPEPLDGWMKIYTAPGGRWLGLRPRNEDHAQAFAAYQRVMQGYVEQRMELPPGGIEMAMPNSAAAIWARNTSTRLMTSRPFRGVLAKLAAAQPDAIDLPDYLTPSRG</sequence>
<dbReference type="SUPFAM" id="SSF51905">
    <property type="entry name" value="FAD/NAD(P)-binding domain"/>
    <property type="match status" value="1"/>
</dbReference>
<evidence type="ECO:0000313" key="3">
    <source>
        <dbReference type="Proteomes" id="UP000295388"/>
    </source>
</evidence>
<dbReference type="AlphaFoldDB" id="A0A4R6J2U3"/>
<comment type="caution">
    <text evidence="2">The sequence shown here is derived from an EMBL/GenBank/DDBJ whole genome shotgun (WGS) entry which is preliminary data.</text>
</comment>
<dbReference type="RefSeq" id="WP_133805904.1">
    <property type="nucleotide sequence ID" value="NZ_SNWQ01000047.1"/>
</dbReference>
<organism evidence="2 3">
    <name type="scientific">Kribbella caucasensis</name>
    <dbReference type="NCBI Taxonomy" id="2512215"/>
    <lineage>
        <taxon>Bacteria</taxon>
        <taxon>Bacillati</taxon>
        <taxon>Actinomycetota</taxon>
        <taxon>Actinomycetes</taxon>
        <taxon>Propionibacteriales</taxon>
        <taxon>Kribbellaceae</taxon>
        <taxon>Kribbella</taxon>
    </lineage>
</organism>
<feature type="domain" description="FAD-binding" evidence="1">
    <location>
        <begin position="2"/>
        <end position="215"/>
    </location>
</feature>
<dbReference type="PANTHER" id="PTHR46865">
    <property type="entry name" value="OXIDOREDUCTASE-RELATED"/>
    <property type="match status" value="1"/>
</dbReference>
<dbReference type="OrthoDB" id="3212532at2"/>
<dbReference type="Proteomes" id="UP000295388">
    <property type="component" value="Unassembled WGS sequence"/>
</dbReference>
<gene>
    <name evidence="2" type="ORF">EV643_1478</name>
</gene>
<dbReference type="EMBL" id="SNWQ01000047">
    <property type="protein sequence ID" value="TDO29619.1"/>
    <property type="molecule type" value="Genomic_DNA"/>
</dbReference>
<dbReference type="PRINTS" id="PR00420">
    <property type="entry name" value="RNGMNOXGNASE"/>
</dbReference>
<evidence type="ECO:0000313" key="2">
    <source>
        <dbReference type="EMBL" id="TDO29619.1"/>
    </source>
</evidence>
<dbReference type="InterPro" id="IPR051704">
    <property type="entry name" value="FAD_aromatic-hydroxylase"/>
</dbReference>
<dbReference type="Gene3D" id="3.30.9.10">
    <property type="entry name" value="D-Amino Acid Oxidase, subunit A, domain 2"/>
    <property type="match status" value="1"/>
</dbReference>
<dbReference type="Pfam" id="PF01494">
    <property type="entry name" value="FAD_binding_3"/>
    <property type="match status" value="1"/>
</dbReference>
<dbReference type="InterPro" id="IPR036188">
    <property type="entry name" value="FAD/NAD-bd_sf"/>
</dbReference>
<dbReference type="InterPro" id="IPR002938">
    <property type="entry name" value="FAD-bd"/>
</dbReference>